<reference evidence="4 7" key="2">
    <citation type="submission" date="2019-07" db="EMBL/GenBank/DDBJ databases">
        <title>Whole genome shotgun sequence of Halomonas cupida NBRC 102219.</title>
        <authorList>
            <person name="Hosoyama A."/>
            <person name="Uohara A."/>
            <person name="Ohji S."/>
            <person name="Ichikawa N."/>
        </authorList>
    </citation>
    <scope>NUCLEOTIDE SEQUENCE [LARGE SCALE GENOMIC DNA]</scope>
    <source>
        <strain evidence="4 7">NBRC 102219</strain>
    </source>
</reference>
<dbReference type="RefSeq" id="WP_073435535.1">
    <property type="nucleotide sequence ID" value="NZ_BJXU01000114.1"/>
</dbReference>
<dbReference type="InterPro" id="IPR036414">
    <property type="entry name" value="YaeB_N_sf"/>
</dbReference>
<organism evidence="5 6">
    <name type="scientific">Halomonas cupida</name>
    <dbReference type="NCBI Taxonomy" id="44933"/>
    <lineage>
        <taxon>Bacteria</taxon>
        <taxon>Pseudomonadati</taxon>
        <taxon>Pseudomonadota</taxon>
        <taxon>Gammaproteobacteria</taxon>
        <taxon>Oceanospirillales</taxon>
        <taxon>Halomonadaceae</taxon>
        <taxon>Halomonas</taxon>
    </lineage>
</organism>
<dbReference type="EMBL" id="BJXU01000114">
    <property type="protein sequence ID" value="GEN24866.1"/>
    <property type="molecule type" value="Genomic_DNA"/>
</dbReference>
<dbReference type="InterPro" id="IPR041369">
    <property type="entry name" value="TrmO_C"/>
</dbReference>
<dbReference type="InterPro" id="IPR040372">
    <property type="entry name" value="YaeB-like"/>
</dbReference>
<dbReference type="InterPro" id="IPR023368">
    <property type="entry name" value="UPF0066_cons_site"/>
</dbReference>
<evidence type="ECO:0000256" key="1">
    <source>
        <dbReference type="ARBA" id="ARBA00022691"/>
    </source>
</evidence>
<dbReference type="Pfam" id="PF18389">
    <property type="entry name" value="TrmO_C"/>
    <property type="match status" value="1"/>
</dbReference>
<dbReference type="PROSITE" id="PS51668">
    <property type="entry name" value="TSAA_2"/>
    <property type="match status" value="1"/>
</dbReference>
<dbReference type="Gene3D" id="3.30.2310.10">
    <property type="entry name" value="YaeB-like"/>
    <property type="match status" value="1"/>
</dbReference>
<dbReference type="PROSITE" id="PS01318">
    <property type="entry name" value="TSAA_1"/>
    <property type="match status" value="1"/>
</dbReference>
<evidence type="ECO:0000313" key="6">
    <source>
        <dbReference type="Proteomes" id="UP000184123"/>
    </source>
</evidence>
<dbReference type="NCBIfam" id="TIGR00104">
    <property type="entry name" value="tRNA_TsaA"/>
    <property type="match status" value="1"/>
</dbReference>
<sequence>MSVDQQDTSFSITPIGVIASDFPDKFGVPRQPGLVPEATAQLHLLEPYNDPLAVRGLEGFSHLWLTFIFHLSPPDWKALVRPPRLGGNARMGVFASRSTHRPNRLGLSLVELVDVSTDKGVTLTLRGADLVHGTPVVDIKPYLPWAEARPEAHTGFAPAAPERIEVAFSSQALDYLALRDDGNSLRRLIEEVLAQDPRPAYRGQSDQRLYGVYLRDVNVRFRTIDTETGLVLHVDALEPRAALASDSGLPSP</sequence>
<evidence type="ECO:0000259" key="3">
    <source>
        <dbReference type="PROSITE" id="PS51668"/>
    </source>
</evidence>
<dbReference type="InterPro" id="IPR036413">
    <property type="entry name" value="YaeB-like_sf"/>
</dbReference>
<dbReference type="EMBL" id="FRCA01000006">
    <property type="protein sequence ID" value="SHM23823.1"/>
    <property type="molecule type" value="Genomic_DNA"/>
</dbReference>
<dbReference type="AlphaFoldDB" id="A0A1M7H606"/>
<name>A0A1M7H606_9GAMM</name>
<dbReference type="PANTHER" id="PTHR12818">
    <property type="entry name" value="TRNA (ADENINE(37)-N6)-METHYLTRANSFERASE"/>
    <property type="match status" value="1"/>
</dbReference>
<reference evidence="5 6" key="1">
    <citation type="submission" date="2016-11" db="EMBL/GenBank/DDBJ databases">
        <authorList>
            <person name="Jaros S."/>
            <person name="Januszkiewicz K."/>
            <person name="Wedrychowicz H."/>
        </authorList>
    </citation>
    <scope>NUCLEOTIDE SEQUENCE [LARGE SCALE GENOMIC DNA]</scope>
    <source>
        <strain evidence="5 6">DSM 4740</strain>
    </source>
</reference>
<feature type="domain" description="TsaA-like" evidence="3">
    <location>
        <begin position="12"/>
        <end position="151"/>
    </location>
</feature>
<dbReference type="GO" id="GO:0032259">
    <property type="term" value="P:methylation"/>
    <property type="evidence" value="ECO:0007669"/>
    <property type="project" value="UniProtKB-KW"/>
</dbReference>
<keyword evidence="7" id="KW-1185">Reference proteome</keyword>
<dbReference type="InterPro" id="IPR023370">
    <property type="entry name" value="TrmO-like_N"/>
</dbReference>
<protein>
    <submittedName>
        <fullName evidence="4">tRNA (N6-threonylcarbamoyladenosine(37)-N6)-methyltransferase TrmO</fullName>
    </submittedName>
    <submittedName>
        <fullName evidence="5">tRNA-Thr(GGU) m(6)t(6)A37 methyltransferase TsaA</fullName>
    </submittedName>
</protein>
<dbReference type="SUPFAM" id="SSF118196">
    <property type="entry name" value="YaeB-like"/>
    <property type="match status" value="1"/>
</dbReference>
<keyword evidence="5" id="KW-0489">Methyltransferase</keyword>
<dbReference type="Gene3D" id="2.40.30.70">
    <property type="entry name" value="YaeB-like"/>
    <property type="match status" value="1"/>
</dbReference>
<proteinExistence type="inferred from homology"/>
<dbReference type="OrthoDB" id="9804309at2"/>
<accession>A0A1M7H606</accession>
<evidence type="ECO:0000256" key="2">
    <source>
        <dbReference type="ARBA" id="ARBA00033753"/>
    </source>
</evidence>
<dbReference type="Pfam" id="PF01980">
    <property type="entry name" value="TrmO_N"/>
    <property type="match status" value="1"/>
</dbReference>
<dbReference type="Proteomes" id="UP000184123">
    <property type="component" value="Unassembled WGS sequence"/>
</dbReference>
<evidence type="ECO:0000313" key="7">
    <source>
        <dbReference type="Proteomes" id="UP000321726"/>
    </source>
</evidence>
<keyword evidence="5" id="KW-0808">Transferase</keyword>
<dbReference type="STRING" id="44933.SAMN05660971_02495"/>
<comment type="similarity">
    <text evidence="2">Belongs to the tRNA methyltransferase O family.</text>
</comment>
<keyword evidence="1" id="KW-0949">S-adenosyl-L-methionine</keyword>
<dbReference type="Proteomes" id="UP000321726">
    <property type="component" value="Unassembled WGS sequence"/>
</dbReference>
<dbReference type="PANTHER" id="PTHR12818:SF0">
    <property type="entry name" value="TRNA (ADENINE(37)-N6)-METHYLTRANSFERASE"/>
    <property type="match status" value="1"/>
</dbReference>
<dbReference type="CDD" id="cd09281">
    <property type="entry name" value="UPF0066"/>
    <property type="match status" value="1"/>
</dbReference>
<evidence type="ECO:0000313" key="4">
    <source>
        <dbReference type="EMBL" id="GEN24866.1"/>
    </source>
</evidence>
<evidence type="ECO:0000313" key="5">
    <source>
        <dbReference type="EMBL" id="SHM23823.1"/>
    </source>
</evidence>
<dbReference type="GO" id="GO:0089715">
    <property type="term" value="F:tRNA (L-threonylcarbamoyladenosine(37)-C2) methyltransferase activity"/>
    <property type="evidence" value="ECO:0007669"/>
    <property type="project" value="TreeGrafter"/>
</dbReference>
<gene>
    <name evidence="4" type="ORF">HCU01_28150</name>
    <name evidence="5" type="ORF">SAMN05660971_02495</name>
</gene>